<protein>
    <submittedName>
        <fullName evidence="1">Uncharacterized protein</fullName>
    </submittedName>
</protein>
<organism evidence="1 2">
    <name type="scientific">Avena sativa</name>
    <name type="common">Oat</name>
    <dbReference type="NCBI Taxonomy" id="4498"/>
    <lineage>
        <taxon>Eukaryota</taxon>
        <taxon>Viridiplantae</taxon>
        <taxon>Streptophyta</taxon>
        <taxon>Embryophyta</taxon>
        <taxon>Tracheophyta</taxon>
        <taxon>Spermatophyta</taxon>
        <taxon>Magnoliopsida</taxon>
        <taxon>Liliopsida</taxon>
        <taxon>Poales</taxon>
        <taxon>Poaceae</taxon>
        <taxon>BOP clade</taxon>
        <taxon>Pooideae</taxon>
        <taxon>Poodae</taxon>
        <taxon>Poeae</taxon>
        <taxon>Poeae Chloroplast Group 1 (Aveneae type)</taxon>
        <taxon>Aveninae</taxon>
        <taxon>Avena</taxon>
    </lineage>
</organism>
<keyword evidence="2" id="KW-1185">Reference proteome</keyword>
<dbReference type="EnsemblPlants" id="AVESA.00010b.r2.3AG0418810.1">
    <property type="protein sequence ID" value="AVESA.00010b.r2.3AG0418810.1.CDS"/>
    <property type="gene ID" value="AVESA.00010b.r2.3AG0418810"/>
</dbReference>
<evidence type="ECO:0000313" key="1">
    <source>
        <dbReference type="EnsemblPlants" id="AVESA.00010b.r2.3AG0418810.1.CDS"/>
    </source>
</evidence>
<sequence>MSHQPQRHANPGAYINITPVHEFQTNIQPKLIKMASSTPCLVLLLCLTSLLQASLIAANPPQQQQQPFELPESEVRDRFSKWTIKYSKHYSCQQEEEKRFQIFKQNTNAIGAISSQTSTTFSVGGGRVSGQTVTTVSVGMNRFGDLNPSEVVEQYTGFNNTGFRPASPTPLPYDSWKPCCVDWRSSGAVTGVKFQGTCASCWAFAAVAAIEGMNKILTGELVSLSEQVLVDCDTQSSGCGGGRSDTALSLVAARGGITSEEMYPYSGFQGRCDVDKLLFDHQASVKGFKAVPPNDECQLALAVARQPVTVYIDASTFEFIFYKGGIFRGPCSADPTRVNHAVTIVGYCEAQGEGNKYWIAKNSWSNDWGLQGYVLLAKDVAWSTGTCGLATSPFYPTA</sequence>
<evidence type="ECO:0000313" key="2">
    <source>
        <dbReference type="Proteomes" id="UP001732700"/>
    </source>
</evidence>
<reference evidence="1" key="1">
    <citation type="submission" date="2021-05" db="EMBL/GenBank/DDBJ databases">
        <authorList>
            <person name="Scholz U."/>
            <person name="Mascher M."/>
            <person name="Fiebig A."/>
        </authorList>
    </citation>
    <scope>NUCLEOTIDE SEQUENCE [LARGE SCALE GENOMIC DNA]</scope>
</reference>
<dbReference type="Proteomes" id="UP001732700">
    <property type="component" value="Chromosome 3A"/>
</dbReference>
<accession>A0ACD5VET1</accession>
<proteinExistence type="predicted"/>
<reference evidence="1" key="2">
    <citation type="submission" date="2025-09" db="UniProtKB">
        <authorList>
            <consortium name="EnsemblPlants"/>
        </authorList>
    </citation>
    <scope>IDENTIFICATION</scope>
</reference>
<name>A0ACD5VET1_AVESA</name>